<dbReference type="Proteomes" id="UP000676386">
    <property type="component" value="Unassembled WGS sequence"/>
</dbReference>
<name>A0ABS5IYQ1_9BACT</name>
<evidence type="ECO:0008006" key="3">
    <source>
        <dbReference type="Google" id="ProtNLM"/>
    </source>
</evidence>
<dbReference type="InterPro" id="IPR027417">
    <property type="entry name" value="P-loop_NTPase"/>
</dbReference>
<dbReference type="Gene3D" id="3.40.50.300">
    <property type="entry name" value="P-loop containing nucleotide triphosphate hydrolases"/>
    <property type="match status" value="1"/>
</dbReference>
<evidence type="ECO:0000313" key="2">
    <source>
        <dbReference type="Proteomes" id="UP000676386"/>
    </source>
</evidence>
<dbReference type="SUPFAM" id="SSF52540">
    <property type="entry name" value="P-loop containing nucleoside triphosphate hydrolases"/>
    <property type="match status" value="1"/>
</dbReference>
<gene>
    <name evidence="1" type="ORF">KE626_12220</name>
</gene>
<dbReference type="EMBL" id="JAGTXB010000005">
    <property type="protein sequence ID" value="MBS0028074.1"/>
    <property type="molecule type" value="Genomic_DNA"/>
</dbReference>
<comment type="caution">
    <text evidence="1">The sequence shown here is derived from an EMBL/GenBank/DDBJ whole genome shotgun (WGS) entry which is preliminary data.</text>
</comment>
<evidence type="ECO:0000313" key="1">
    <source>
        <dbReference type="EMBL" id="MBS0028074.1"/>
    </source>
</evidence>
<dbReference type="RefSeq" id="WP_211973188.1">
    <property type="nucleotide sequence ID" value="NZ_CBFHAM010000003.1"/>
</dbReference>
<protein>
    <recommendedName>
        <fullName evidence="3">Thymidylate kinase</fullName>
    </recommendedName>
</protein>
<keyword evidence="2" id="KW-1185">Reference proteome</keyword>
<sequence length="174" mass="19530">MSNTQGPLILAIDGHDGAGKTTMATLLAQETGGTYLRPFGGKTGAALIDSAEKKDFQRVADLGKAAINALLQENKHQEILVFDRHWMTIFTLIPSSFWKDWLPVPPTTLCYADIDTTLQRLGERTEEKYTTAYHTAYQEQYLSIGKQFGANILRTDQYSREECLARLLDWATNL</sequence>
<proteinExistence type="predicted"/>
<reference evidence="1 2" key="1">
    <citation type="submission" date="2021-04" db="EMBL/GenBank/DDBJ databases">
        <title>Chitinophaga sp. nov., isolated from the rhizosphere soil.</title>
        <authorList>
            <person name="He S."/>
        </authorList>
    </citation>
    <scope>NUCLEOTIDE SEQUENCE [LARGE SCALE GENOMIC DNA]</scope>
    <source>
        <strain evidence="1 2">2R12</strain>
    </source>
</reference>
<organism evidence="1 2">
    <name type="scientific">Chitinophaga hostae</name>
    <dbReference type="NCBI Taxonomy" id="2831022"/>
    <lineage>
        <taxon>Bacteria</taxon>
        <taxon>Pseudomonadati</taxon>
        <taxon>Bacteroidota</taxon>
        <taxon>Chitinophagia</taxon>
        <taxon>Chitinophagales</taxon>
        <taxon>Chitinophagaceae</taxon>
        <taxon>Chitinophaga</taxon>
    </lineage>
</organism>
<accession>A0ABS5IYQ1</accession>